<organism evidence="2 3">
    <name type="scientific">Ancylobacter polymorphus</name>
    <dbReference type="NCBI Taxonomy" id="223390"/>
    <lineage>
        <taxon>Bacteria</taxon>
        <taxon>Pseudomonadati</taxon>
        <taxon>Pseudomonadota</taxon>
        <taxon>Alphaproteobacteria</taxon>
        <taxon>Hyphomicrobiales</taxon>
        <taxon>Xanthobacteraceae</taxon>
        <taxon>Ancylobacter</taxon>
    </lineage>
</organism>
<feature type="chain" id="PRO_5038542390" evidence="1">
    <location>
        <begin position="21"/>
        <end position="252"/>
    </location>
</feature>
<dbReference type="Pfam" id="PF17036">
    <property type="entry name" value="CBP_BcsS"/>
    <property type="match status" value="1"/>
</dbReference>
<dbReference type="KEGG" id="apol:K9D25_14070"/>
<accession>A0A9E7A5D5</accession>
<protein>
    <submittedName>
        <fullName evidence="2">Cellulose biosynthesis protein BcsS</fullName>
    </submittedName>
</protein>
<sequence length="252" mass="27051">MSSSPARLFAPLLAATVAAACPAPGAAAEEGAEASLRRRLYFYTGVDIARDSGYGWGGMAWAPFADMDREGLRLRTQTGGGRYDYRTQGVPGGWNSVDKTDGEVLLGWQFLRGPHALALYAGVNVIDNQLDTPDPGNRDAGTHWGGKAVVEWFYRLDERWTLTASLSGSTADGSVSGRATAGWRALAWLDLGVEAGATSDWPDESARLGLFLASPLQSGAFRHWEVRAATGWLWSGDSDDSPYGTLSLFIPF</sequence>
<dbReference type="RefSeq" id="WP_244376137.1">
    <property type="nucleotide sequence ID" value="NZ_CP083239.1"/>
</dbReference>
<dbReference type="AlphaFoldDB" id="A0A9E7A5D5"/>
<keyword evidence="1" id="KW-0732">Signal</keyword>
<evidence type="ECO:0000313" key="3">
    <source>
        <dbReference type="Proteomes" id="UP000831684"/>
    </source>
</evidence>
<dbReference type="Proteomes" id="UP000831684">
    <property type="component" value="Chromosome"/>
</dbReference>
<dbReference type="PROSITE" id="PS51257">
    <property type="entry name" value="PROKAR_LIPOPROTEIN"/>
    <property type="match status" value="1"/>
</dbReference>
<evidence type="ECO:0000313" key="2">
    <source>
        <dbReference type="EMBL" id="UOK69858.1"/>
    </source>
</evidence>
<feature type="signal peptide" evidence="1">
    <location>
        <begin position="1"/>
        <end position="20"/>
    </location>
</feature>
<name>A0A9E7A5D5_9HYPH</name>
<gene>
    <name evidence="2" type="primary">bcsS</name>
    <name evidence="2" type="ORF">K9D25_14070</name>
</gene>
<evidence type="ECO:0000256" key="1">
    <source>
        <dbReference type="SAM" id="SignalP"/>
    </source>
</evidence>
<dbReference type="InterPro" id="IPR031485">
    <property type="entry name" value="CBP_BcsS"/>
</dbReference>
<dbReference type="EMBL" id="CP083239">
    <property type="protein sequence ID" value="UOK69858.1"/>
    <property type="molecule type" value="Genomic_DNA"/>
</dbReference>
<reference evidence="2" key="1">
    <citation type="submission" date="2021-09" db="EMBL/GenBank/DDBJ databases">
        <title>Network and meta-omics reveal the key degrader and cooperation patterns in an efficient 1,4-dioxane-degrading microbial community.</title>
        <authorList>
            <person name="Dai C."/>
        </authorList>
    </citation>
    <scope>NUCLEOTIDE SEQUENCE</scope>
    <source>
        <strain evidence="2">ZM13</strain>
    </source>
</reference>
<proteinExistence type="predicted"/>